<dbReference type="EMBL" id="LQPZ01000017">
    <property type="protein sequence ID" value="ORX05700.1"/>
    <property type="molecule type" value="Genomic_DNA"/>
</dbReference>
<dbReference type="Gene3D" id="1.20.144.10">
    <property type="entry name" value="Phosphatidic acid phosphatase type 2/haloperoxidase"/>
    <property type="match status" value="1"/>
</dbReference>
<evidence type="ECO:0000313" key="4">
    <source>
        <dbReference type="EMBL" id="ORX05700.1"/>
    </source>
</evidence>
<gene>
    <name evidence="4" type="ORF">AWC30_07620</name>
</gene>
<organism evidence="4 5">
    <name type="scientific">Mycolicibacillus trivialis</name>
    <dbReference type="NCBI Taxonomy" id="1798"/>
    <lineage>
        <taxon>Bacteria</taxon>
        <taxon>Bacillati</taxon>
        <taxon>Actinomycetota</taxon>
        <taxon>Actinomycetes</taxon>
        <taxon>Mycobacteriales</taxon>
        <taxon>Mycobacteriaceae</taxon>
        <taxon>Mycolicibacillus</taxon>
    </lineage>
</organism>
<protein>
    <recommendedName>
        <fullName evidence="3">Phosphatidic acid phosphatase type 2/haloperoxidase domain-containing protein</fullName>
    </recommendedName>
</protein>
<proteinExistence type="predicted"/>
<evidence type="ECO:0000256" key="2">
    <source>
        <dbReference type="SAM" id="SignalP"/>
    </source>
</evidence>
<dbReference type="STRING" id="1798.AWC30_07620"/>
<dbReference type="Proteomes" id="UP000193090">
    <property type="component" value="Unassembled WGS sequence"/>
</dbReference>
<accession>A0A1X2EL10</accession>
<feature type="signal peptide" evidence="2">
    <location>
        <begin position="1"/>
        <end position="20"/>
    </location>
</feature>
<evidence type="ECO:0000313" key="5">
    <source>
        <dbReference type="Proteomes" id="UP000193090"/>
    </source>
</evidence>
<dbReference type="AlphaFoldDB" id="A0A1X2EL10"/>
<feature type="transmembrane region" description="Helical" evidence="1">
    <location>
        <begin position="152"/>
        <end position="174"/>
    </location>
</feature>
<feature type="transmembrane region" description="Helical" evidence="1">
    <location>
        <begin position="46"/>
        <end position="73"/>
    </location>
</feature>
<dbReference type="SMART" id="SM00014">
    <property type="entry name" value="acidPPc"/>
    <property type="match status" value="1"/>
</dbReference>
<evidence type="ECO:0000259" key="3">
    <source>
        <dbReference type="SMART" id="SM00014"/>
    </source>
</evidence>
<dbReference type="InterPro" id="IPR036938">
    <property type="entry name" value="PAP2/HPO_sf"/>
</dbReference>
<feature type="domain" description="Phosphatidic acid phosphatase type 2/haloperoxidase" evidence="3">
    <location>
        <begin position="83"/>
        <end position="195"/>
    </location>
</feature>
<feature type="transmembrane region" description="Helical" evidence="1">
    <location>
        <begin position="80"/>
        <end position="100"/>
    </location>
</feature>
<dbReference type="PANTHER" id="PTHR14969:SF13">
    <property type="entry name" value="AT30094P"/>
    <property type="match status" value="1"/>
</dbReference>
<dbReference type="InterPro" id="IPR000326">
    <property type="entry name" value="PAP2/HPO"/>
</dbReference>
<feature type="chain" id="PRO_5039244879" description="Phosphatidic acid phosphatase type 2/haloperoxidase domain-containing protein" evidence="2">
    <location>
        <begin position="21"/>
        <end position="212"/>
    </location>
</feature>
<keyword evidence="2" id="KW-0732">Signal</keyword>
<feature type="transmembrane region" description="Helical" evidence="1">
    <location>
        <begin position="128"/>
        <end position="145"/>
    </location>
</feature>
<keyword evidence="1" id="KW-1133">Transmembrane helix</keyword>
<feature type="transmembrane region" description="Helical" evidence="1">
    <location>
        <begin position="180"/>
        <end position="198"/>
    </location>
</feature>
<reference evidence="4 5" key="1">
    <citation type="submission" date="2016-01" db="EMBL/GenBank/DDBJ databases">
        <title>The new phylogeny of the genus Mycobacterium.</title>
        <authorList>
            <person name="Tarcisio F."/>
            <person name="Conor M."/>
            <person name="Antonella G."/>
            <person name="Elisabetta G."/>
            <person name="Giulia F.S."/>
            <person name="Sara T."/>
            <person name="Anna F."/>
            <person name="Clotilde B."/>
            <person name="Roberto B."/>
            <person name="Veronica D.S."/>
            <person name="Fabio R."/>
            <person name="Monica P."/>
            <person name="Olivier J."/>
            <person name="Enrico T."/>
            <person name="Nicola S."/>
        </authorList>
    </citation>
    <scope>NUCLEOTIDE SEQUENCE [LARGE SCALE GENOMIC DNA]</scope>
    <source>
        <strain evidence="4 5">DSM 44153</strain>
    </source>
</reference>
<comment type="caution">
    <text evidence="4">The sequence shown here is derived from an EMBL/GenBank/DDBJ whole genome shotgun (WGS) entry which is preliminary data.</text>
</comment>
<dbReference type="SUPFAM" id="SSF48317">
    <property type="entry name" value="Acid phosphatase/Vanadium-dependent haloperoxidase"/>
    <property type="match status" value="1"/>
</dbReference>
<keyword evidence="5" id="KW-1185">Reference proteome</keyword>
<name>A0A1X2EL10_9MYCO</name>
<dbReference type="PANTHER" id="PTHR14969">
    <property type="entry name" value="SPHINGOSINE-1-PHOSPHATE PHOSPHOHYDROLASE"/>
    <property type="match status" value="1"/>
</dbReference>
<keyword evidence="1" id="KW-0472">Membrane</keyword>
<sequence length="212" mass="21393">MVAAALIAALAAGFAALTLAVARTPAGPDVDRQVMDWFVAQRRDWLTPLLVAATHASGRQAVAVAALAAAALLWWRRRRLLPAVVVAGTCAAAGLIGVAVKHLAGVDRPPPAVHVVAKTGPAFPSGHVTYSLALLGILAVVLGAGRSTRVRAALAAAVAAITGLIGVARLYLGVHWFTDVVGGVLLALAVIGTGALVLRAGQTGSHARTARG</sequence>
<keyword evidence="1" id="KW-0812">Transmembrane</keyword>
<dbReference type="Pfam" id="PF01569">
    <property type="entry name" value="PAP2"/>
    <property type="match status" value="1"/>
</dbReference>
<evidence type="ECO:0000256" key="1">
    <source>
        <dbReference type="SAM" id="Phobius"/>
    </source>
</evidence>